<organism evidence="1 2">
    <name type="scientific">Aphis craccivora</name>
    <name type="common">Cowpea aphid</name>
    <dbReference type="NCBI Taxonomy" id="307492"/>
    <lineage>
        <taxon>Eukaryota</taxon>
        <taxon>Metazoa</taxon>
        <taxon>Ecdysozoa</taxon>
        <taxon>Arthropoda</taxon>
        <taxon>Hexapoda</taxon>
        <taxon>Insecta</taxon>
        <taxon>Pterygota</taxon>
        <taxon>Neoptera</taxon>
        <taxon>Paraneoptera</taxon>
        <taxon>Hemiptera</taxon>
        <taxon>Sternorrhyncha</taxon>
        <taxon>Aphidomorpha</taxon>
        <taxon>Aphidoidea</taxon>
        <taxon>Aphididae</taxon>
        <taxon>Aphidini</taxon>
        <taxon>Aphis</taxon>
        <taxon>Aphis</taxon>
    </lineage>
</organism>
<reference evidence="1 2" key="1">
    <citation type="submission" date="2019-08" db="EMBL/GenBank/DDBJ databases">
        <title>Whole genome of Aphis craccivora.</title>
        <authorList>
            <person name="Voronova N.V."/>
            <person name="Shulinski R.S."/>
            <person name="Bandarenka Y.V."/>
            <person name="Zhorov D.G."/>
            <person name="Warner D."/>
        </authorList>
    </citation>
    <scope>NUCLEOTIDE SEQUENCE [LARGE SCALE GENOMIC DNA]</scope>
    <source>
        <strain evidence="1">180601</strain>
        <tissue evidence="1">Whole Body</tissue>
    </source>
</reference>
<dbReference type="Proteomes" id="UP000478052">
    <property type="component" value="Unassembled WGS sequence"/>
</dbReference>
<gene>
    <name evidence="1" type="ORF">FWK35_00015482</name>
</gene>
<keyword evidence="2" id="KW-1185">Reference proteome</keyword>
<sequence length="197" mass="22229">MNNPSAEGLPVVIESSDSFDSGIKSSSRSPSLTSIDRWPIFFSSSRKARPERNFPKHGSLAISDLEKTEFFKDHLSQTFQPHSDIIDNENMNSVETFLNSPLPLSLPVKSLTPNDVKYAIIKYSLNKSPGYDRMTAEVARSLPTRAILHITHIFNASLRLSYFPLLWKFSTIILFPKPNKPPDIPSSHRPISLLPFF</sequence>
<evidence type="ECO:0008006" key="3">
    <source>
        <dbReference type="Google" id="ProtNLM"/>
    </source>
</evidence>
<accession>A0A6G0YRK8</accession>
<dbReference type="AlphaFoldDB" id="A0A6G0YRK8"/>
<name>A0A6G0YRK8_APHCR</name>
<evidence type="ECO:0000313" key="2">
    <source>
        <dbReference type="Proteomes" id="UP000478052"/>
    </source>
</evidence>
<evidence type="ECO:0000313" key="1">
    <source>
        <dbReference type="EMBL" id="KAF0760149.1"/>
    </source>
</evidence>
<dbReference type="PANTHER" id="PTHR19446">
    <property type="entry name" value="REVERSE TRANSCRIPTASES"/>
    <property type="match status" value="1"/>
</dbReference>
<comment type="caution">
    <text evidence="1">The sequence shown here is derived from an EMBL/GenBank/DDBJ whole genome shotgun (WGS) entry which is preliminary data.</text>
</comment>
<feature type="non-terminal residue" evidence="1">
    <location>
        <position position="197"/>
    </location>
</feature>
<dbReference type="OrthoDB" id="6624262at2759"/>
<proteinExistence type="predicted"/>
<dbReference type="EMBL" id="VUJU01002774">
    <property type="protein sequence ID" value="KAF0760149.1"/>
    <property type="molecule type" value="Genomic_DNA"/>
</dbReference>
<protein>
    <recommendedName>
        <fullName evidence="3">Reverse transcriptase domain-containing protein</fullName>
    </recommendedName>
</protein>